<keyword evidence="3" id="KW-1185">Reference proteome</keyword>
<feature type="compositionally biased region" description="Polar residues" evidence="1">
    <location>
        <begin position="71"/>
        <end position="89"/>
    </location>
</feature>
<feature type="region of interest" description="Disordered" evidence="1">
    <location>
        <begin position="144"/>
        <end position="216"/>
    </location>
</feature>
<feature type="region of interest" description="Disordered" evidence="1">
    <location>
        <begin position="1"/>
        <end position="94"/>
    </location>
</feature>
<feature type="compositionally biased region" description="Basic and acidic residues" evidence="1">
    <location>
        <begin position="46"/>
        <end position="61"/>
    </location>
</feature>
<accession>A0A0C3LGM1</accession>
<feature type="compositionally biased region" description="Polar residues" evidence="1">
    <location>
        <begin position="169"/>
        <end position="182"/>
    </location>
</feature>
<evidence type="ECO:0000256" key="1">
    <source>
        <dbReference type="SAM" id="MobiDB-lite"/>
    </source>
</evidence>
<dbReference type="Proteomes" id="UP000054248">
    <property type="component" value="Unassembled WGS sequence"/>
</dbReference>
<evidence type="ECO:0000313" key="2">
    <source>
        <dbReference type="EMBL" id="KIO20617.1"/>
    </source>
</evidence>
<gene>
    <name evidence="2" type="ORF">M407DRAFT_29771</name>
</gene>
<evidence type="ECO:0000313" key="3">
    <source>
        <dbReference type="Proteomes" id="UP000054248"/>
    </source>
</evidence>
<dbReference type="AlphaFoldDB" id="A0A0C3LGM1"/>
<reference evidence="2 3" key="1">
    <citation type="submission" date="2014-04" db="EMBL/GenBank/DDBJ databases">
        <authorList>
            <consortium name="DOE Joint Genome Institute"/>
            <person name="Kuo A."/>
            <person name="Girlanda M."/>
            <person name="Perotto S."/>
            <person name="Kohler A."/>
            <person name="Nagy L.G."/>
            <person name="Floudas D."/>
            <person name="Copeland A."/>
            <person name="Barry K.W."/>
            <person name="Cichocki N."/>
            <person name="Veneault-Fourrey C."/>
            <person name="LaButti K."/>
            <person name="Lindquist E.A."/>
            <person name="Lipzen A."/>
            <person name="Lundell T."/>
            <person name="Morin E."/>
            <person name="Murat C."/>
            <person name="Sun H."/>
            <person name="Tunlid A."/>
            <person name="Henrissat B."/>
            <person name="Grigoriev I.V."/>
            <person name="Hibbett D.S."/>
            <person name="Martin F."/>
            <person name="Nordberg H.P."/>
            <person name="Cantor M.N."/>
            <person name="Hua S.X."/>
        </authorList>
    </citation>
    <scope>NUCLEOTIDE SEQUENCE [LARGE SCALE GENOMIC DNA]</scope>
    <source>
        <strain evidence="2 3">MUT 4182</strain>
    </source>
</reference>
<dbReference type="OrthoDB" id="3331185at2759"/>
<name>A0A0C3LGM1_9AGAM</name>
<protein>
    <submittedName>
        <fullName evidence="2">Uncharacterized protein</fullName>
    </submittedName>
</protein>
<reference evidence="3" key="2">
    <citation type="submission" date="2015-01" db="EMBL/GenBank/DDBJ databases">
        <title>Evolutionary Origins and Diversification of the Mycorrhizal Mutualists.</title>
        <authorList>
            <consortium name="DOE Joint Genome Institute"/>
            <consortium name="Mycorrhizal Genomics Consortium"/>
            <person name="Kohler A."/>
            <person name="Kuo A."/>
            <person name="Nagy L.G."/>
            <person name="Floudas D."/>
            <person name="Copeland A."/>
            <person name="Barry K.W."/>
            <person name="Cichocki N."/>
            <person name="Veneault-Fourrey C."/>
            <person name="LaButti K."/>
            <person name="Lindquist E.A."/>
            <person name="Lipzen A."/>
            <person name="Lundell T."/>
            <person name="Morin E."/>
            <person name="Murat C."/>
            <person name="Riley R."/>
            <person name="Ohm R."/>
            <person name="Sun H."/>
            <person name="Tunlid A."/>
            <person name="Henrissat B."/>
            <person name="Grigoriev I.V."/>
            <person name="Hibbett D.S."/>
            <person name="Martin F."/>
        </authorList>
    </citation>
    <scope>NUCLEOTIDE SEQUENCE [LARGE SCALE GENOMIC DNA]</scope>
    <source>
        <strain evidence="3">MUT 4182</strain>
    </source>
</reference>
<organism evidence="2 3">
    <name type="scientific">Tulasnella calospora MUT 4182</name>
    <dbReference type="NCBI Taxonomy" id="1051891"/>
    <lineage>
        <taxon>Eukaryota</taxon>
        <taxon>Fungi</taxon>
        <taxon>Dikarya</taxon>
        <taxon>Basidiomycota</taxon>
        <taxon>Agaricomycotina</taxon>
        <taxon>Agaricomycetes</taxon>
        <taxon>Cantharellales</taxon>
        <taxon>Tulasnellaceae</taxon>
        <taxon>Tulasnella</taxon>
    </lineage>
</organism>
<proteinExistence type="predicted"/>
<dbReference type="EMBL" id="KN823168">
    <property type="protein sequence ID" value="KIO20617.1"/>
    <property type="molecule type" value="Genomic_DNA"/>
</dbReference>
<sequence length="280" mass="31194">MFKLLPSIRAGHPATPLSPATLAQHGTPSKKQDSKKGSPLARTLKKLKEVVTRTRPTEKVRTGRNVADIYQHQNGHNETQKTPKPTESTRYPAPRRGAARVIGQPSTTAAHQRPSHAVAPARSIRPTNKVSTNGGYDDMYRHQEVQNRKAKTPKPTESRLLRPAGRVGPTSSTKPSTLGTSQRPPRARAPAVRYATHPIPSPHPHPTTSGPSNSNMDRLAKWHLESEMAFKGYCDTVEDLERRARSRRNPEHDSPLMRLLDALDPFFQEQEQLALIRELL</sequence>
<dbReference type="HOGENOM" id="CLU_918868_0_0_1"/>